<reference evidence="1 2" key="1">
    <citation type="journal article" date="2014" name="Agronomy (Basel)">
        <title>A Draft Genome Sequence for Ensete ventricosum, the Drought-Tolerant Tree Against Hunger.</title>
        <authorList>
            <person name="Harrison J."/>
            <person name="Moore K.A."/>
            <person name="Paszkiewicz K."/>
            <person name="Jones T."/>
            <person name="Grant M."/>
            <person name="Ambacheew D."/>
            <person name="Muzemil S."/>
            <person name="Studholme D.J."/>
        </authorList>
    </citation>
    <scope>NUCLEOTIDE SEQUENCE [LARGE SCALE GENOMIC DNA]</scope>
</reference>
<comment type="caution">
    <text evidence="1">The sequence shown here is derived from an EMBL/GenBank/DDBJ whole genome shotgun (WGS) entry which is preliminary data.</text>
</comment>
<name>A0A426ZEF7_ENSVE</name>
<protein>
    <submittedName>
        <fullName evidence="1">Uncharacterized protein</fullName>
    </submittedName>
</protein>
<accession>A0A426ZEF7</accession>
<gene>
    <name evidence="1" type="ORF">B296_00021233</name>
</gene>
<dbReference type="AlphaFoldDB" id="A0A426ZEF7"/>
<evidence type="ECO:0000313" key="1">
    <source>
        <dbReference type="EMBL" id="RRT62349.1"/>
    </source>
</evidence>
<organism evidence="1 2">
    <name type="scientific">Ensete ventricosum</name>
    <name type="common">Abyssinian banana</name>
    <name type="synonym">Musa ensete</name>
    <dbReference type="NCBI Taxonomy" id="4639"/>
    <lineage>
        <taxon>Eukaryota</taxon>
        <taxon>Viridiplantae</taxon>
        <taxon>Streptophyta</taxon>
        <taxon>Embryophyta</taxon>
        <taxon>Tracheophyta</taxon>
        <taxon>Spermatophyta</taxon>
        <taxon>Magnoliopsida</taxon>
        <taxon>Liliopsida</taxon>
        <taxon>Zingiberales</taxon>
        <taxon>Musaceae</taxon>
        <taxon>Ensete</taxon>
    </lineage>
</organism>
<dbReference type="Proteomes" id="UP000287651">
    <property type="component" value="Unassembled WGS sequence"/>
</dbReference>
<sequence length="353" mass="38147">MNPKGFYQLVSEPSSWPQLLTSPIFLPRLLLPYARSPHRCHTTAATRLLPPLPRCSSSAISHCSRCNPLAHSFFLSSPPPATIAIHRPPIFLPSSAVAAPSSIPSSRCQPPALCCSPFRPLLPASPLLPALTAATPSVAQRGAATSRNPWCPPAAVAIRRSPLFLPYHNRYPATFSPPPASHNLLGRSPYHHPSPPHPLLLPSLLPTSSFPYISTTAAANCRLQHYPAATSSIAATTILFIVVVVPCRRCLPSLQGCLAALAILAARSSSPRWTLLSLHLSSATSHLHRYRCRSTLPPLPSPLLLNRSRSLSSSLYPQRCSNYRCDRCYPLPQPTHATTSQQSQQAAPSFAPP</sequence>
<dbReference type="EMBL" id="AMZH03007018">
    <property type="protein sequence ID" value="RRT62349.1"/>
    <property type="molecule type" value="Genomic_DNA"/>
</dbReference>
<proteinExistence type="predicted"/>
<evidence type="ECO:0000313" key="2">
    <source>
        <dbReference type="Proteomes" id="UP000287651"/>
    </source>
</evidence>